<dbReference type="SMART" id="SM00924">
    <property type="entry name" value="MgtE_N"/>
    <property type="match status" value="1"/>
</dbReference>
<comment type="subcellular location">
    <subcellularLocation>
        <location evidence="9">Cell membrane</location>
        <topology evidence="9">Multi-pass membrane protein</topology>
    </subcellularLocation>
    <subcellularLocation>
        <location evidence="1">Membrane</location>
        <topology evidence="1">Multi-pass membrane protein</topology>
    </subcellularLocation>
</comment>
<dbReference type="Pfam" id="PF01769">
    <property type="entry name" value="MgtE"/>
    <property type="match status" value="1"/>
</dbReference>
<evidence type="ECO:0000256" key="5">
    <source>
        <dbReference type="ARBA" id="ARBA00022842"/>
    </source>
</evidence>
<dbReference type="AlphaFoldDB" id="A0A4U1JKE1"/>
<dbReference type="InterPro" id="IPR046342">
    <property type="entry name" value="CBS_dom_sf"/>
</dbReference>
<keyword evidence="7 9" id="KW-0472">Membrane</keyword>
<keyword evidence="12" id="KW-1185">Reference proteome</keyword>
<evidence type="ECO:0000256" key="9">
    <source>
        <dbReference type="RuleBase" id="RU362011"/>
    </source>
</evidence>
<dbReference type="Proteomes" id="UP000309215">
    <property type="component" value="Unassembled WGS sequence"/>
</dbReference>
<dbReference type="SUPFAM" id="SSF161093">
    <property type="entry name" value="MgtE membrane domain-like"/>
    <property type="match status" value="1"/>
</dbReference>
<evidence type="ECO:0000259" key="10">
    <source>
        <dbReference type="PROSITE" id="PS51371"/>
    </source>
</evidence>
<dbReference type="Gene3D" id="1.25.60.10">
    <property type="entry name" value="MgtE N-terminal domain-like"/>
    <property type="match status" value="1"/>
</dbReference>
<dbReference type="Pfam" id="PF00571">
    <property type="entry name" value="CBS"/>
    <property type="match status" value="2"/>
</dbReference>
<feature type="transmembrane region" description="Helical" evidence="9">
    <location>
        <begin position="389"/>
        <end position="415"/>
    </location>
</feature>
<keyword evidence="9" id="KW-0479">Metal-binding</keyword>
<dbReference type="InterPro" id="IPR006669">
    <property type="entry name" value="MgtE_transporter"/>
</dbReference>
<comment type="subunit">
    <text evidence="9">Homodimer.</text>
</comment>
<comment type="caution">
    <text evidence="9">Lacks conserved residue(s) required for the propagation of feature annotation.</text>
</comment>
<dbReference type="Gene3D" id="3.10.580.10">
    <property type="entry name" value="CBS-domain"/>
    <property type="match status" value="1"/>
</dbReference>
<keyword evidence="6 9" id="KW-1133">Transmembrane helix</keyword>
<evidence type="ECO:0000256" key="4">
    <source>
        <dbReference type="ARBA" id="ARBA00022692"/>
    </source>
</evidence>
<protein>
    <recommendedName>
        <fullName evidence="9">Magnesium transporter MgtE</fullName>
    </recommendedName>
</protein>
<evidence type="ECO:0000256" key="2">
    <source>
        <dbReference type="ARBA" id="ARBA00009749"/>
    </source>
</evidence>
<evidence type="ECO:0000256" key="1">
    <source>
        <dbReference type="ARBA" id="ARBA00004141"/>
    </source>
</evidence>
<dbReference type="InterPro" id="IPR006667">
    <property type="entry name" value="SLC41_membr_dom"/>
</dbReference>
<dbReference type="InterPro" id="IPR006668">
    <property type="entry name" value="Mg_transptr_MgtE_intracell_dom"/>
</dbReference>
<keyword evidence="3 9" id="KW-0813">Transport</keyword>
<name>A0A4U1JKE1_9BACT</name>
<reference evidence="11 12" key="1">
    <citation type="submission" date="2019-04" db="EMBL/GenBank/DDBJ databases">
        <authorList>
            <person name="Li Y."/>
            <person name="Wang J."/>
        </authorList>
    </citation>
    <scope>NUCLEOTIDE SEQUENCE [LARGE SCALE GENOMIC DNA]</scope>
    <source>
        <strain evidence="11 12">DSM 14668</strain>
    </source>
</reference>
<dbReference type="EMBL" id="SSMQ01000001">
    <property type="protein sequence ID" value="TKD13224.1"/>
    <property type="molecule type" value="Genomic_DNA"/>
</dbReference>
<evidence type="ECO:0000256" key="8">
    <source>
        <dbReference type="PROSITE-ProRule" id="PRU00703"/>
    </source>
</evidence>
<dbReference type="SUPFAM" id="SSF158791">
    <property type="entry name" value="MgtE N-terminal domain-like"/>
    <property type="match status" value="1"/>
</dbReference>
<dbReference type="GO" id="GO:0005886">
    <property type="term" value="C:plasma membrane"/>
    <property type="evidence" value="ECO:0007669"/>
    <property type="project" value="UniProtKB-SubCell"/>
</dbReference>
<proteinExistence type="inferred from homology"/>
<keyword evidence="8" id="KW-0129">CBS domain</keyword>
<sequence>MMRVAVAMLPEVRELLAEDPAQIGALLEEIHDEDLADLLGMLEEHEAALILKTLKPEEAAPIFERLDEDQQEALVEELGVENAAPIVSEMAADERTDLIEALPEEVGDNLLETLEKVDPEAAAEVEELAKWPEDSAGGLMTTDYVSVPPTITVAEAIERIRQSSQDAETIYYVYVLSDDDRLLGIVSLRDLLLAAPTDRITDVMTENIFALSPETDQEEVARKMAKYDFAAMPVVGPDRKLLGVITVDDVMDVLTQEQNEDLQRLAAVEPMAEGYFQTGFWTFIQKRAPWLAALLVSEFITGTVLRHYDEIIEAVSKLAYYVPMLISTGGNTGSQSSSLIIRGLAVGDVKPIDWKRVMVREVGQGVVLGLMLATIGMTRIYLWGDGFPLMFTVGFTLFFIVIMGCTVGSMLPLLLRKLGLDPATSSTPFIATLIDVLGILIYLNVAKLLLAEVIAQAAKTVH</sequence>
<dbReference type="RefSeq" id="WP_136927040.1">
    <property type="nucleotide sequence ID" value="NZ_SSMQ01000001.1"/>
</dbReference>
<dbReference type="PANTHER" id="PTHR43773:SF1">
    <property type="entry name" value="MAGNESIUM TRANSPORTER MGTE"/>
    <property type="match status" value="1"/>
</dbReference>
<evidence type="ECO:0000313" key="11">
    <source>
        <dbReference type="EMBL" id="TKD13224.1"/>
    </source>
</evidence>
<dbReference type="SUPFAM" id="SSF54631">
    <property type="entry name" value="CBS-domain pair"/>
    <property type="match status" value="1"/>
</dbReference>
<dbReference type="SMART" id="SM00116">
    <property type="entry name" value="CBS"/>
    <property type="match status" value="2"/>
</dbReference>
<feature type="domain" description="CBS" evidence="10">
    <location>
        <begin position="204"/>
        <end position="262"/>
    </location>
</feature>
<keyword evidence="9" id="KW-1003">Cell membrane</keyword>
<dbReference type="OrthoDB" id="9790355at2"/>
<feature type="transmembrane region" description="Helical" evidence="9">
    <location>
        <begin position="365"/>
        <end position="383"/>
    </location>
</feature>
<dbReference type="InterPro" id="IPR036739">
    <property type="entry name" value="SLC41_membr_dom_sf"/>
</dbReference>
<dbReference type="PROSITE" id="PS51371">
    <property type="entry name" value="CBS"/>
    <property type="match status" value="2"/>
</dbReference>
<dbReference type="InterPro" id="IPR038076">
    <property type="entry name" value="MgtE_N_sf"/>
</dbReference>
<dbReference type="PANTHER" id="PTHR43773">
    <property type="entry name" value="MAGNESIUM TRANSPORTER MGTE"/>
    <property type="match status" value="1"/>
</dbReference>
<gene>
    <name evidence="11" type="primary">mgtE</name>
    <name evidence="11" type="ORF">E8A74_01340</name>
</gene>
<evidence type="ECO:0000256" key="6">
    <source>
        <dbReference type="ARBA" id="ARBA00022989"/>
    </source>
</evidence>
<dbReference type="NCBIfam" id="TIGR00400">
    <property type="entry name" value="mgtE"/>
    <property type="match status" value="1"/>
</dbReference>
<feature type="domain" description="CBS" evidence="10">
    <location>
        <begin position="140"/>
        <end position="203"/>
    </location>
</feature>
<evidence type="ECO:0000256" key="7">
    <source>
        <dbReference type="ARBA" id="ARBA00023136"/>
    </source>
</evidence>
<dbReference type="InterPro" id="IPR000644">
    <property type="entry name" value="CBS_dom"/>
</dbReference>
<accession>A0A4U1JKE1</accession>
<dbReference type="CDD" id="cd04606">
    <property type="entry name" value="CBS_pair_Mg_transporter"/>
    <property type="match status" value="1"/>
</dbReference>
<keyword evidence="5 9" id="KW-0460">Magnesium</keyword>
<evidence type="ECO:0000313" key="12">
    <source>
        <dbReference type="Proteomes" id="UP000309215"/>
    </source>
</evidence>
<dbReference type="GO" id="GO:0046872">
    <property type="term" value="F:metal ion binding"/>
    <property type="evidence" value="ECO:0007669"/>
    <property type="project" value="UniProtKB-KW"/>
</dbReference>
<organism evidence="11 12">
    <name type="scientific">Polyangium fumosum</name>
    <dbReference type="NCBI Taxonomy" id="889272"/>
    <lineage>
        <taxon>Bacteria</taxon>
        <taxon>Pseudomonadati</taxon>
        <taxon>Myxococcota</taxon>
        <taxon>Polyangia</taxon>
        <taxon>Polyangiales</taxon>
        <taxon>Polyangiaceae</taxon>
        <taxon>Polyangium</taxon>
    </lineage>
</organism>
<feature type="transmembrane region" description="Helical" evidence="9">
    <location>
        <begin position="427"/>
        <end position="445"/>
    </location>
</feature>
<dbReference type="GO" id="GO:0015095">
    <property type="term" value="F:magnesium ion transmembrane transporter activity"/>
    <property type="evidence" value="ECO:0007669"/>
    <property type="project" value="UniProtKB-UniRule"/>
</dbReference>
<evidence type="ECO:0000256" key="3">
    <source>
        <dbReference type="ARBA" id="ARBA00022448"/>
    </source>
</evidence>
<dbReference type="Pfam" id="PF03448">
    <property type="entry name" value="MgtE_N"/>
    <property type="match status" value="1"/>
</dbReference>
<comment type="function">
    <text evidence="9">Acts as a magnesium transporter.</text>
</comment>
<keyword evidence="4 9" id="KW-0812">Transmembrane</keyword>
<comment type="similarity">
    <text evidence="2 9">Belongs to the SLC41A transporter family.</text>
</comment>
<comment type="caution">
    <text evidence="11">The sequence shown here is derived from an EMBL/GenBank/DDBJ whole genome shotgun (WGS) entry which is preliminary data.</text>
</comment>
<dbReference type="Gene3D" id="1.10.357.20">
    <property type="entry name" value="SLC41 divalent cation transporters, integral membrane domain"/>
    <property type="match status" value="1"/>
</dbReference>